<keyword evidence="1" id="KW-0175">Coiled coil</keyword>
<dbReference type="Proteomes" id="UP000677228">
    <property type="component" value="Unassembled WGS sequence"/>
</dbReference>
<dbReference type="AlphaFoldDB" id="A0A814GEV6"/>
<comment type="caution">
    <text evidence="3">The sequence shown here is derived from an EMBL/GenBank/DDBJ whole genome shotgun (WGS) entry which is preliminary data.</text>
</comment>
<evidence type="ECO:0000313" key="4">
    <source>
        <dbReference type="EMBL" id="CAF3753859.1"/>
    </source>
</evidence>
<dbReference type="EMBL" id="CAJNOK010005755">
    <property type="protein sequence ID" value="CAF0983419.1"/>
    <property type="molecule type" value="Genomic_DNA"/>
</dbReference>
<reference evidence="3" key="1">
    <citation type="submission" date="2021-02" db="EMBL/GenBank/DDBJ databases">
        <authorList>
            <person name="Nowell W R."/>
        </authorList>
    </citation>
    <scope>NUCLEOTIDE SEQUENCE</scope>
</reference>
<gene>
    <name evidence="3" type="ORF">GPM918_LOCUS13474</name>
    <name evidence="2" type="ORF">OVA965_LOCUS13703</name>
    <name evidence="5" type="ORF">SRO942_LOCUS13474</name>
    <name evidence="4" type="ORF">TMI583_LOCUS13705</name>
</gene>
<dbReference type="Proteomes" id="UP000682733">
    <property type="component" value="Unassembled WGS sequence"/>
</dbReference>
<dbReference type="Proteomes" id="UP000681722">
    <property type="component" value="Unassembled WGS sequence"/>
</dbReference>
<keyword evidence="6" id="KW-1185">Reference proteome</keyword>
<accession>A0A814GEV6</accession>
<evidence type="ECO:0000313" key="3">
    <source>
        <dbReference type="EMBL" id="CAF0995426.1"/>
    </source>
</evidence>
<dbReference type="Proteomes" id="UP000663829">
    <property type="component" value="Unassembled WGS sequence"/>
</dbReference>
<evidence type="ECO:0000313" key="6">
    <source>
        <dbReference type="Proteomes" id="UP000663829"/>
    </source>
</evidence>
<dbReference type="OrthoDB" id="9996048at2759"/>
<sequence>MQQSPCVPTLTSSKWWLERGSHRTWTQWFMRFTYEMGWYSLYTNYPRQESFAINHCGSGLSFNITARFIPNCSLIGKVIPSIHYNFSRDLHIFDFHFNQIDKPKILQYRQYIWHTAHFHNQCHTISHPPKRKVHNDEEDAEKYIPSSQLTSTNPKTHVEKGEPLQIHRQGQQTTHWYLNSIRRYNRSYGGPLAFTKFKTGLNQVHIDNVIPVHESGEQSLKVQQPSESTITSHQYSVHQQQQQQQDCESCKKLMIQQQLELNRLELKFERVENRMKLRRKLELERLRSENNIMKQIIRLLVPSASLYDEKLDRKLVETLQYRPKRNNTEQEVPSLIRIHYPTSGQLVLVKQQQYIYGTAMGGANCPSTIYGILLNTSQIELVTTFNETTERAAPLDGLIQNSESSVRRYV</sequence>
<dbReference type="EMBL" id="CAJOBC010003101">
    <property type="protein sequence ID" value="CAF3767111.1"/>
    <property type="molecule type" value="Genomic_DNA"/>
</dbReference>
<feature type="coiled-coil region" evidence="1">
    <location>
        <begin position="254"/>
        <end position="281"/>
    </location>
</feature>
<protein>
    <submittedName>
        <fullName evidence="3">Uncharacterized protein</fullName>
    </submittedName>
</protein>
<dbReference type="EMBL" id="CAJNOQ010003101">
    <property type="protein sequence ID" value="CAF0995426.1"/>
    <property type="molecule type" value="Genomic_DNA"/>
</dbReference>
<evidence type="ECO:0000313" key="5">
    <source>
        <dbReference type="EMBL" id="CAF3767111.1"/>
    </source>
</evidence>
<evidence type="ECO:0000256" key="1">
    <source>
        <dbReference type="SAM" id="Coils"/>
    </source>
</evidence>
<dbReference type="EMBL" id="CAJOBA010005760">
    <property type="protein sequence ID" value="CAF3753859.1"/>
    <property type="molecule type" value="Genomic_DNA"/>
</dbReference>
<name>A0A814GEV6_9BILA</name>
<evidence type="ECO:0000313" key="2">
    <source>
        <dbReference type="EMBL" id="CAF0983419.1"/>
    </source>
</evidence>
<proteinExistence type="predicted"/>
<organism evidence="3 6">
    <name type="scientific">Didymodactylos carnosus</name>
    <dbReference type="NCBI Taxonomy" id="1234261"/>
    <lineage>
        <taxon>Eukaryota</taxon>
        <taxon>Metazoa</taxon>
        <taxon>Spiralia</taxon>
        <taxon>Gnathifera</taxon>
        <taxon>Rotifera</taxon>
        <taxon>Eurotatoria</taxon>
        <taxon>Bdelloidea</taxon>
        <taxon>Philodinida</taxon>
        <taxon>Philodinidae</taxon>
        <taxon>Didymodactylos</taxon>
    </lineage>
</organism>